<name>A0A069QFM4_HOYLO</name>
<comment type="caution">
    <text evidence="2">The sequence shown here is derived from an EMBL/GenBank/DDBJ whole genome shotgun (WGS) entry which is preliminary data.</text>
</comment>
<organism evidence="2 3">
    <name type="scientific">Hoylesella loescheii DSM 19665 = JCM 12249 = ATCC 15930</name>
    <dbReference type="NCBI Taxonomy" id="1122985"/>
    <lineage>
        <taxon>Bacteria</taxon>
        <taxon>Pseudomonadati</taxon>
        <taxon>Bacteroidota</taxon>
        <taxon>Bacteroidia</taxon>
        <taxon>Bacteroidales</taxon>
        <taxon>Prevotellaceae</taxon>
        <taxon>Hoylesella</taxon>
    </lineage>
</organism>
<dbReference type="RefSeq" id="WP_025789954.1">
    <property type="nucleotide sequence ID" value="NZ_KB899215.1"/>
</dbReference>
<sequence length="1247" mass="135789">MKKILLFIAMAFAALAQAQTKDASKLRIYLNPGHGCYGPNDRPMPTIPYPNLPETGRPGKKGFYESTTVLMRTLPMVDKLVKMGVKRDNIMLSRTGNGPYPYVTGDPENDKFDRPLSEICEEVDANNMDFFISVHSNAATDGGNTNYPLILYRGKDGKDGDLVPGSRDMALKMWEPHYMDELDPQSYYSRTNVNVRGDISFYHSSSVRHGKHGDYEGYLGVLKHGVPGFLIEGYFHTYQPARHRALNPDYCKQDAIRMSRGLAAIFNLPAETTGYIMGTVKDLHEIIVNPVFRYAPRTNDQWMPLNGATVTLFKGEKSVKTYQVDSLYNGIFVFEDLEPGEYTVRATLKGYKEQGKFTAEATSTEYQNLVAQSMEKLVVKADQTTYTKLYLEAEGYEPPSDTYVNYPDPEQPAYLSMPQALNMKAEEPVTLPIKGKVKRAISREGKTVILTDDNGTPQLYLVNNATRKIEKQLSTNGLPAAETDNKGFHSRLNDIAFTADGQLVGVNSVECQFNDGEVETDKGYKRGTLRIFKWQDMDANPIEWLSTQSSANFLNADMGKTVAVSGAAKSCKIAVGGTNANGVAKGVRNLILYVENNTITSSLFTEKTINASSNFTEVKLGNDYKLSASPFADDQWMVDGNVTSPMEFKPATTSNVDSEILGRLSADILGNEGEVATASGAVFFKYAKHTLLATPYLKDAKVAGLRLFDVSEGLEKAQLIKATTLDLAKPLEKVGFMATTAMVKDVDIILTLVTDSVLTNFTTKGVDQPAVKGVYAYNLRLAQAGERYTFSFDANDEPTAAKLVFTDAKSGATVGELPLAGVKAGHNSFEFATDQLPGGKQQELNWAVSLTGNRIASINRINPEAASTTYNRAAVAIDKSTESDFFGRMYVGEANKKKLDVTGIYVCDANGVRTNAAPYKGGQKLMGNYRMSVDPTGKLYIAEFSDENPGVFIANPAQMDGTFEQFFVGKPDEDGLITNDGQNVGSSASMVLATGSGSNAKLYVCLEDMKAAIGVYNIGQPDGSVLTSWNKAPSQTFKVSGLINADDNLAAGPDGGLWVVQFRGAGNNSKGVPSLMFVDKDGKVTFNSGNADWVENLNGSRRSGFAVSDDGKTLVICDGSLALQFFNVAWNGSTPTLTKKYSYGGFGEEIYQMAFDPAGNLVCAGKQIYVLSIPSERNQTLTPAKRALTVKGQPATGIEKPTAGKRVVSVRYYNAAGLQSSQPFEGVNIVVTTYADGSKKTEKMMKK</sequence>
<protein>
    <recommendedName>
        <fullName evidence="4">Cna protein B-type domain protein</fullName>
    </recommendedName>
</protein>
<evidence type="ECO:0000313" key="3">
    <source>
        <dbReference type="Proteomes" id="UP000027442"/>
    </source>
</evidence>
<dbReference type="AlphaFoldDB" id="A0A069QFM4"/>
<dbReference type="eggNOG" id="ENOG5033SVY">
    <property type="taxonomic scope" value="Bacteria"/>
</dbReference>
<dbReference type="HOGENOM" id="CLU_262609_0_0_10"/>
<feature type="chain" id="PRO_5001665228" description="Cna protein B-type domain protein" evidence="1">
    <location>
        <begin position="19"/>
        <end position="1247"/>
    </location>
</feature>
<keyword evidence="1" id="KW-0732">Signal</keyword>
<evidence type="ECO:0000256" key="1">
    <source>
        <dbReference type="SAM" id="SignalP"/>
    </source>
</evidence>
<dbReference type="EMBL" id="JNGW01000137">
    <property type="protein sequence ID" value="KDR50819.1"/>
    <property type="molecule type" value="Genomic_DNA"/>
</dbReference>
<dbReference type="Gene3D" id="2.60.40.1120">
    <property type="entry name" value="Carboxypeptidase-like, regulatory domain"/>
    <property type="match status" value="1"/>
</dbReference>
<dbReference type="Proteomes" id="UP000027442">
    <property type="component" value="Unassembled WGS sequence"/>
</dbReference>
<gene>
    <name evidence="2" type="ORF">HMPREF1991_03126</name>
</gene>
<evidence type="ECO:0000313" key="2">
    <source>
        <dbReference type="EMBL" id="KDR50819.1"/>
    </source>
</evidence>
<feature type="signal peptide" evidence="1">
    <location>
        <begin position="1"/>
        <end position="18"/>
    </location>
</feature>
<dbReference type="Gene3D" id="3.40.630.40">
    <property type="entry name" value="Zn-dependent exopeptidases"/>
    <property type="match status" value="1"/>
</dbReference>
<reference evidence="2 3" key="1">
    <citation type="submission" date="2013-08" db="EMBL/GenBank/DDBJ databases">
        <authorList>
            <person name="Weinstock G."/>
            <person name="Sodergren E."/>
            <person name="Wylie T."/>
            <person name="Fulton L."/>
            <person name="Fulton R."/>
            <person name="Fronick C."/>
            <person name="O'Laughlin M."/>
            <person name="Godfrey J."/>
            <person name="Miner T."/>
            <person name="Herter B."/>
            <person name="Appelbaum E."/>
            <person name="Cordes M."/>
            <person name="Lek S."/>
            <person name="Wollam A."/>
            <person name="Pepin K.H."/>
            <person name="Palsikar V.B."/>
            <person name="Mitreva M."/>
            <person name="Wilson R.K."/>
        </authorList>
    </citation>
    <scope>NUCLEOTIDE SEQUENCE [LARGE SCALE GENOMIC DNA]</scope>
    <source>
        <strain evidence="2 3">ATCC 15930</strain>
    </source>
</reference>
<dbReference type="SUPFAM" id="SSF63829">
    <property type="entry name" value="Calcium-dependent phosphotriesterase"/>
    <property type="match status" value="1"/>
</dbReference>
<proteinExistence type="predicted"/>
<accession>A0A069QFM4</accession>
<dbReference type="SUPFAM" id="SSF53187">
    <property type="entry name" value="Zn-dependent exopeptidases"/>
    <property type="match status" value="1"/>
</dbReference>
<evidence type="ECO:0008006" key="4">
    <source>
        <dbReference type="Google" id="ProtNLM"/>
    </source>
</evidence>
<keyword evidence="3" id="KW-1185">Reference proteome</keyword>
<dbReference type="SUPFAM" id="SSF49478">
    <property type="entry name" value="Cna protein B-type domain"/>
    <property type="match status" value="1"/>
</dbReference>
<dbReference type="PATRIC" id="fig|1122985.7.peg.3236"/>